<dbReference type="Gene3D" id="3.40.50.300">
    <property type="entry name" value="P-loop containing nucleotide triphosphate hydrolases"/>
    <property type="match status" value="1"/>
</dbReference>
<evidence type="ECO:0000256" key="7">
    <source>
        <dbReference type="PROSITE-ProRule" id="PRU00169"/>
    </source>
</evidence>
<keyword evidence="4" id="KW-0805">Transcription regulation</keyword>
<evidence type="ECO:0000313" key="11">
    <source>
        <dbReference type="EMBL" id="NDY42506.1"/>
    </source>
</evidence>
<dbReference type="FunFam" id="3.40.50.2300:FF:000018">
    <property type="entry name" value="DNA-binding transcriptional regulator NtrC"/>
    <property type="match status" value="1"/>
</dbReference>
<comment type="caution">
    <text evidence="11">The sequence shown here is derived from an EMBL/GenBank/DDBJ whole genome shotgun (WGS) entry which is preliminary data.</text>
</comment>
<feature type="domain" description="Response regulatory" evidence="10">
    <location>
        <begin position="7"/>
        <end position="121"/>
    </location>
</feature>
<dbReference type="InterPro" id="IPR027417">
    <property type="entry name" value="P-loop_NTPase"/>
</dbReference>
<feature type="region of interest" description="Disordered" evidence="8">
    <location>
        <begin position="382"/>
        <end position="411"/>
    </location>
</feature>
<dbReference type="InterPro" id="IPR025944">
    <property type="entry name" value="Sigma_54_int_dom_CS"/>
</dbReference>
<protein>
    <submittedName>
        <fullName evidence="11">Sigma-54-dependent Fis family transcriptional regulator</fullName>
    </submittedName>
</protein>
<dbReference type="InterPro" id="IPR001789">
    <property type="entry name" value="Sig_transdc_resp-reg_receiver"/>
</dbReference>
<dbReference type="GO" id="GO:0043565">
    <property type="term" value="F:sequence-specific DNA binding"/>
    <property type="evidence" value="ECO:0007669"/>
    <property type="project" value="InterPro"/>
</dbReference>
<dbReference type="SUPFAM" id="SSF46689">
    <property type="entry name" value="Homeodomain-like"/>
    <property type="match status" value="1"/>
</dbReference>
<keyword evidence="6" id="KW-0804">Transcription</keyword>
<dbReference type="Pfam" id="PF00072">
    <property type="entry name" value="Response_reg"/>
    <property type="match status" value="1"/>
</dbReference>
<dbReference type="InterPro" id="IPR025662">
    <property type="entry name" value="Sigma_54_int_dom_ATP-bd_1"/>
</dbReference>
<dbReference type="PROSITE" id="PS00675">
    <property type="entry name" value="SIGMA54_INTERACT_1"/>
    <property type="match status" value="1"/>
</dbReference>
<evidence type="ECO:0000256" key="4">
    <source>
        <dbReference type="ARBA" id="ARBA00023015"/>
    </source>
</evidence>
<gene>
    <name evidence="11" type="ORF">G3N55_06575</name>
</gene>
<evidence type="ECO:0000256" key="6">
    <source>
        <dbReference type="ARBA" id="ARBA00023163"/>
    </source>
</evidence>
<dbReference type="SMART" id="SM00382">
    <property type="entry name" value="AAA"/>
    <property type="match status" value="1"/>
</dbReference>
<dbReference type="SUPFAM" id="SSF52172">
    <property type="entry name" value="CheY-like"/>
    <property type="match status" value="1"/>
</dbReference>
<dbReference type="EMBL" id="JAAGRR010000061">
    <property type="protein sequence ID" value="NDY42506.1"/>
    <property type="molecule type" value="Genomic_DNA"/>
</dbReference>
<dbReference type="Proteomes" id="UP000469346">
    <property type="component" value="Unassembled WGS sequence"/>
</dbReference>
<dbReference type="Gene3D" id="1.10.10.60">
    <property type="entry name" value="Homeodomain-like"/>
    <property type="match status" value="1"/>
</dbReference>
<dbReference type="GO" id="GO:0005524">
    <property type="term" value="F:ATP binding"/>
    <property type="evidence" value="ECO:0007669"/>
    <property type="project" value="UniProtKB-KW"/>
</dbReference>
<dbReference type="Pfam" id="PF00158">
    <property type="entry name" value="Sigma54_activat"/>
    <property type="match status" value="1"/>
</dbReference>
<dbReference type="GO" id="GO:0006355">
    <property type="term" value="P:regulation of DNA-templated transcription"/>
    <property type="evidence" value="ECO:0007669"/>
    <property type="project" value="InterPro"/>
</dbReference>
<dbReference type="GO" id="GO:0000160">
    <property type="term" value="P:phosphorelay signal transduction system"/>
    <property type="evidence" value="ECO:0007669"/>
    <property type="project" value="InterPro"/>
</dbReference>
<dbReference type="RefSeq" id="WP_163298644.1">
    <property type="nucleotide sequence ID" value="NZ_JAAGRR010000061.1"/>
</dbReference>
<dbReference type="InterPro" id="IPR058031">
    <property type="entry name" value="AAA_lid_NorR"/>
</dbReference>
<reference evidence="11 12" key="1">
    <citation type="submission" date="2020-02" db="EMBL/GenBank/DDBJ databases">
        <title>Comparative genomics of sulfur disproportionating microorganisms.</title>
        <authorList>
            <person name="Ward L.M."/>
            <person name="Bertran E."/>
            <person name="Johnston D.T."/>
        </authorList>
    </citation>
    <scope>NUCLEOTIDE SEQUENCE [LARGE SCALE GENOMIC DNA]</scope>
    <source>
        <strain evidence="11 12">DSM 100025</strain>
    </source>
</reference>
<evidence type="ECO:0000256" key="5">
    <source>
        <dbReference type="ARBA" id="ARBA00023125"/>
    </source>
</evidence>
<keyword evidence="3" id="KW-0067">ATP-binding</keyword>
<dbReference type="InterPro" id="IPR009057">
    <property type="entry name" value="Homeodomain-like_sf"/>
</dbReference>
<dbReference type="CDD" id="cd00009">
    <property type="entry name" value="AAA"/>
    <property type="match status" value="1"/>
</dbReference>
<feature type="modified residue" description="4-aspartylphosphate" evidence="7">
    <location>
        <position position="56"/>
    </location>
</feature>
<dbReference type="Pfam" id="PF25601">
    <property type="entry name" value="AAA_lid_14"/>
    <property type="match status" value="1"/>
</dbReference>
<evidence type="ECO:0000256" key="8">
    <source>
        <dbReference type="SAM" id="MobiDB-lite"/>
    </source>
</evidence>
<accession>A0A6N9TVJ0</accession>
<keyword evidence="1 7" id="KW-0597">Phosphoprotein</keyword>
<organism evidence="11 12">
    <name type="scientific">Dissulfurirhabdus thermomarina</name>
    <dbReference type="NCBI Taxonomy" id="1765737"/>
    <lineage>
        <taxon>Bacteria</taxon>
        <taxon>Deltaproteobacteria</taxon>
        <taxon>Dissulfurirhabdaceae</taxon>
        <taxon>Dissulfurirhabdus</taxon>
    </lineage>
</organism>
<dbReference type="AlphaFoldDB" id="A0A6N9TVJ0"/>
<proteinExistence type="predicted"/>
<evidence type="ECO:0000313" key="12">
    <source>
        <dbReference type="Proteomes" id="UP000469346"/>
    </source>
</evidence>
<dbReference type="FunFam" id="3.40.50.300:FF:000006">
    <property type="entry name" value="DNA-binding transcriptional regulator NtrC"/>
    <property type="match status" value="1"/>
</dbReference>
<dbReference type="PROSITE" id="PS50110">
    <property type="entry name" value="RESPONSE_REGULATORY"/>
    <property type="match status" value="1"/>
</dbReference>
<name>A0A6N9TVJ0_DISTH</name>
<dbReference type="SUPFAM" id="SSF52540">
    <property type="entry name" value="P-loop containing nucleoside triphosphate hydrolases"/>
    <property type="match status" value="1"/>
</dbReference>
<evidence type="ECO:0000256" key="2">
    <source>
        <dbReference type="ARBA" id="ARBA00022741"/>
    </source>
</evidence>
<dbReference type="PRINTS" id="PR01590">
    <property type="entry name" value="HTHFIS"/>
</dbReference>
<keyword evidence="12" id="KW-1185">Reference proteome</keyword>
<dbReference type="PANTHER" id="PTHR32071:SF113">
    <property type="entry name" value="ALGINATE BIOSYNTHESIS TRANSCRIPTIONAL REGULATORY PROTEIN ALGB"/>
    <property type="match status" value="1"/>
</dbReference>
<dbReference type="InterPro" id="IPR002197">
    <property type="entry name" value="HTH_Fis"/>
</dbReference>
<dbReference type="InterPro" id="IPR002078">
    <property type="entry name" value="Sigma_54_int"/>
</dbReference>
<dbReference type="PROSITE" id="PS00688">
    <property type="entry name" value="SIGMA54_INTERACT_3"/>
    <property type="match status" value="1"/>
</dbReference>
<dbReference type="PANTHER" id="PTHR32071">
    <property type="entry name" value="TRANSCRIPTIONAL REGULATORY PROTEIN"/>
    <property type="match status" value="1"/>
</dbReference>
<dbReference type="InterPro" id="IPR011006">
    <property type="entry name" value="CheY-like_superfamily"/>
</dbReference>
<dbReference type="InterPro" id="IPR025943">
    <property type="entry name" value="Sigma_54_int_dom_ATP-bd_2"/>
</dbReference>
<dbReference type="PROSITE" id="PS50045">
    <property type="entry name" value="SIGMA54_INTERACT_4"/>
    <property type="match status" value="1"/>
</dbReference>
<dbReference type="Gene3D" id="1.10.8.60">
    <property type="match status" value="1"/>
</dbReference>
<evidence type="ECO:0000256" key="1">
    <source>
        <dbReference type="ARBA" id="ARBA00022553"/>
    </source>
</evidence>
<dbReference type="InterPro" id="IPR003593">
    <property type="entry name" value="AAA+_ATPase"/>
</dbReference>
<keyword evidence="5" id="KW-0238">DNA-binding</keyword>
<evidence type="ECO:0000256" key="3">
    <source>
        <dbReference type="ARBA" id="ARBA00022840"/>
    </source>
</evidence>
<sequence>MEPGTFRILVVDDERPLATLLSRILQDAGYQVETAHSGREALERVGAFSPNLVLTDLKMPDISGLELLRQVRSERPEVDFILLTAYATVETAVQAMKDGALDYLVKPLKEPEELRLAVRRALERQALVAASDVLRGKLAEGLPPPEILFAGMPEVEREIREVAGTEATVLLLGESGTGKSLVARAIHHLSGKDGPFVEINCAAIPETLIESELFGHERGAFTGAVKTRRGKFELAQGGTLFLDEIGELPLPAQGKLLRVVQDRAFERVGGTSTLITDARLVAATNQDLARATTERRFREDLYYRLNVFPVTLPPLRARRDALPRIAAHLVETIAARVGKKVRPPEGADYERLADYPWPGNIRELYNYLERAIILSREGRLMLSPPGGAPPPGSAPSGPETGPVKTLQEREREAIEEALRQTGGHRRKAAELLGISLRTLQYKLKAYGLSGRRGQDRPADETPAG</sequence>
<dbReference type="SMART" id="SM00448">
    <property type="entry name" value="REC"/>
    <property type="match status" value="1"/>
</dbReference>
<keyword evidence="2" id="KW-0547">Nucleotide-binding</keyword>
<dbReference type="Gene3D" id="3.40.50.2300">
    <property type="match status" value="1"/>
</dbReference>
<evidence type="ECO:0000259" key="10">
    <source>
        <dbReference type="PROSITE" id="PS50110"/>
    </source>
</evidence>
<dbReference type="PROSITE" id="PS00676">
    <property type="entry name" value="SIGMA54_INTERACT_2"/>
    <property type="match status" value="1"/>
</dbReference>
<evidence type="ECO:0000259" key="9">
    <source>
        <dbReference type="PROSITE" id="PS50045"/>
    </source>
</evidence>
<feature type="domain" description="Sigma-54 factor interaction" evidence="9">
    <location>
        <begin position="152"/>
        <end position="373"/>
    </location>
</feature>
<dbReference type="Pfam" id="PF02954">
    <property type="entry name" value="HTH_8"/>
    <property type="match status" value="1"/>
</dbReference>